<dbReference type="EMBL" id="ON529851">
    <property type="protein sequence ID" value="UTC28738.1"/>
    <property type="molecule type" value="Genomic_DNA"/>
</dbReference>
<protein>
    <submittedName>
        <fullName evidence="1">Uncharacterized protein</fullName>
    </submittedName>
</protein>
<accession>A0A9E7N4N9</accession>
<sequence length="61" mass="7267">MIFSDEEIDLLRQWFNALEDVTPEFLEEADYDLARRIATRLRTRLPSPRLTPEQRAAMFPD</sequence>
<evidence type="ECO:0000313" key="1">
    <source>
        <dbReference type="EMBL" id="UTC28738.1"/>
    </source>
</evidence>
<gene>
    <name evidence="1" type="ORF">MARCHEWKA_02260</name>
</gene>
<keyword evidence="2" id="KW-1185">Reference proteome</keyword>
<dbReference type="Proteomes" id="UP001056634">
    <property type="component" value="Segment"/>
</dbReference>
<evidence type="ECO:0000313" key="2">
    <source>
        <dbReference type="Proteomes" id="UP001056634"/>
    </source>
</evidence>
<organism evidence="1 2">
    <name type="scientific">Brevundimonas phage vB_BpoS-Marchewka</name>
    <dbReference type="NCBI Taxonomy" id="2948604"/>
    <lineage>
        <taxon>Viruses</taxon>
        <taxon>Duplodnaviria</taxon>
        <taxon>Heunggongvirae</taxon>
        <taxon>Uroviricota</taxon>
        <taxon>Caudoviricetes</taxon>
        <taxon>Jeanschmidtviridae</taxon>
        <taxon>Marchewkavirus</taxon>
        <taxon>Marchewkavirus marchewka</taxon>
    </lineage>
</organism>
<name>A0A9E7N4N9_9CAUD</name>
<proteinExistence type="predicted"/>
<reference evidence="1" key="1">
    <citation type="submission" date="2022-04" db="EMBL/GenBank/DDBJ databases">
        <authorList>
            <person name="Friedrich I."/>
            <person name="Schneider D."/>
            <person name="Poehlein A."/>
            <person name="Hertel R."/>
            <person name="Daniel R."/>
        </authorList>
    </citation>
    <scope>NUCLEOTIDE SEQUENCE</scope>
</reference>